<dbReference type="RefSeq" id="WP_257742234.1">
    <property type="nucleotide sequence ID" value="NZ_CP096115.1"/>
</dbReference>
<evidence type="ECO:0000313" key="2">
    <source>
        <dbReference type="EMBL" id="UUX92082.1"/>
    </source>
</evidence>
<evidence type="ECO:0000256" key="1">
    <source>
        <dbReference type="SAM" id="Phobius"/>
    </source>
</evidence>
<keyword evidence="1" id="KW-0812">Transmembrane</keyword>
<feature type="transmembrane region" description="Helical" evidence="1">
    <location>
        <begin position="77"/>
        <end position="102"/>
    </location>
</feature>
<feature type="transmembrane region" description="Helical" evidence="1">
    <location>
        <begin position="30"/>
        <end position="48"/>
    </location>
</feature>
<reference evidence="2" key="1">
    <citation type="submission" date="2022-04" db="EMBL/GenBank/DDBJ databases">
        <title>Complete genome of Methanoplanus endosymbiosus DSM 3599.</title>
        <authorList>
            <person name="Chen S.-C."/>
            <person name="You Y.-T."/>
            <person name="Zhou Y.-Z."/>
            <person name="Lai M.-C."/>
        </authorList>
    </citation>
    <scope>NUCLEOTIDE SEQUENCE</scope>
    <source>
        <strain evidence="2">DSM 3599</strain>
    </source>
</reference>
<gene>
    <name evidence="2" type="ORF">L6E24_12065</name>
</gene>
<name>A0A9E7TH26_9EURY</name>
<keyword evidence="1" id="KW-0472">Membrane</keyword>
<dbReference type="KEGG" id="mend:L6E24_12065"/>
<proteinExistence type="predicted"/>
<sequence>MKERISGKEEEEEQEGKFDQLKRKVLAPKYLLLLCVFSLFMMSPVSAADNETATMDLSSMTSLIDQVADLMPSFGDLAIAVVPILFIFIIIGFVTGLLDGLLDMIRSVLK</sequence>
<dbReference type="AlphaFoldDB" id="A0A9E7TH26"/>
<dbReference type="EMBL" id="CP096115">
    <property type="protein sequence ID" value="UUX92082.1"/>
    <property type="molecule type" value="Genomic_DNA"/>
</dbReference>
<keyword evidence="1" id="KW-1133">Transmembrane helix</keyword>
<protein>
    <submittedName>
        <fullName evidence="2">Uncharacterized protein</fullName>
    </submittedName>
</protein>
<dbReference type="Proteomes" id="UP001060368">
    <property type="component" value="Chromosome"/>
</dbReference>
<dbReference type="GeneID" id="74308449"/>
<keyword evidence="3" id="KW-1185">Reference proteome</keyword>
<organism evidence="2 3">
    <name type="scientific">Methanoplanus endosymbiosus</name>
    <dbReference type="NCBI Taxonomy" id="33865"/>
    <lineage>
        <taxon>Archaea</taxon>
        <taxon>Methanobacteriati</taxon>
        <taxon>Methanobacteriota</taxon>
        <taxon>Stenosarchaea group</taxon>
        <taxon>Methanomicrobia</taxon>
        <taxon>Methanomicrobiales</taxon>
        <taxon>Methanomicrobiaceae</taxon>
        <taxon>Methanoplanus</taxon>
    </lineage>
</organism>
<accession>A0A9E7TH26</accession>
<evidence type="ECO:0000313" key="3">
    <source>
        <dbReference type="Proteomes" id="UP001060368"/>
    </source>
</evidence>